<comment type="cofactor">
    <cofactor evidence="2">
        <name>Mg(2+)</name>
        <dbReference type="ChEBI" id="CHEBI:18420"/>
    </cofactor>
</comment>
<dbReference type="Proteomes" id="UP000005953">
    <property type="component" value="Unassembled WGS sequence"/>
</dbReference>
<dbReference type="InterPro" id="IPR006390">
    <property type="entry name" value="DHP_synth_dom"/>
</dbReference>
<dbReference type="OrthoDB" id="9811744at2"/>
<evidence type="ECO:0000256" key="2">
    <source>
        <dbReference type="ARBA" id="ARBA00001946"/>
    </source>
</evidence>
<evidence type="ECO:0000256" key="4">
    <source>
        <dbReference type="ARBA" id="ARBA00012458"/>
    </source>
</evidence>
<name>A4BAL9_9GAMM</name>
<dbReference type="NCBIfam" id="TIGR01496">
    <property type="entry name" value="DHPS"/>
    <property type="match status" value="1"/>
</dbReference>
<evidence type="ECO:0000256" key="3">
    <source>
        <dbReference type="ARBA" id="ARBA00004763"/>
    </source>
</evidence>
<evidence type="ECO:0000313" key="10">
    <source>
        <dbReference type="EMBL" id="EAR10975.1"/>
    </source>
</evidence>
<keyword evidence="8" id="KW-0289">Folate biosynthesis</keyword>
<reference evidence="10 11" key="1">
    <citation type="submission" date="2006-02" db="EMBL/GenBank/DDBJ databases">
        <authorList>
            <person name="Pinhassi J."/>
            <person name="Pedros-Alio C."/>
            <person name="Ferriera S."/>
            <person name="Johnson J."/>
            <person name="Kravitz S."/>
            <person name="Halpern A."/>
            <person name="Remington K."/>
            <person name="Beeson K."/>
            <person name="Tran B."/>
            <person name="Rogers Y.-H."/>
            <person name="Friedman R."/>
            <person name="Venter J.C."/>
        </authorList>
    </citation>
    <scope>NUCLEOTIDE SEQUENCE [LARGE SCALE GENOMIC DNA]</scope>
    <source>
        <strain evidence="10 11">MED297</strain>
    </source>
</reference>
<dbReference type="AlphaFoldDB" id="A4BAL9"/>
<dbReference type="InterPro" id="IPR000489">
    <property type="entry name" value="Pterin-binding_dom"/>
</dbReference>
<dbReference type="GO" id="GO:0005829">
    <property type="term" value="C:cytosol"/>
    <property type="evidence" value="ECO:0007669"/>
    <property type="project" value="TreeGrafter"/>
</dbReference>
<accession>A4BAL9</accession>
<dbReference type="Pfam" id="PF00809">
    <property type="entry name" value="Pterin_bind"/>
    <property type="match status" value="1"/>
</dbReference>
<evidence type="ECO:0000259" key="9">
    <source>
        <dbReference type="PROSITE" id="PS50972"/>
    </source>
</evidence>
<evidence type="ECO:0000256" key="6">
    <source>
        <dbReference type="ARBA" id="ARBA00022723"/>
    </source>
</evidence>
<keyword evidence="6" id="KW-0479">Metal-binding</keyword>
<comment type="pathway">
    <text evidence="3">Cofactor biosynthesis; tetrahydrofolate biosynthesis; 7,8-dihydrofolate from 2-amino-4-hydroxy-6-hydroxymethyl-7,8-dihydropteridine diphosphate and 4-aminobenzoate: step 1/2.</text>
</comment>
<comment type="caution">
    <text evidence="10">The sequence shown here is derived from an EMBL/GenBank/DDBJ whole genome shotgun (WGS) entry which is preliminary data.</text>
</comment>
<dbReference type="GO" id="GO:0046656">
    <property type="term" value="P:folic acid biosynthetic process"/>
    <property type="evidence" value="ECO:0007669"/>
    <property type="project" value="UniProtKB-KW"/>
</dbReference>
<comment type="catalytic activity">
    <reaction evidence="1">
        <text>(7,8-dihydropterin-6-yl)methyl diphosphate + 4-aminobenzoate = 7,8-dihydropteroate + diphosphate</text>
        <dbReference type="Rhea" id="RHEA:19949"/>
        <dbReference type="ChEBI" id="CHEBI:17836"/>
        <dbReference type="ChEBI" id="CHEBI:17839"/>
        <dbReference type="ChEBI" id="CHEBI:33019"/>
        <dbReference type="ChEBI" id="CHEBI:72950"/>
        <dbReference type="EC" id="2.5.1.15"/>
    </reaction>
</comment>
<dbReference type="Gene3D" id="3.20.20.20">
    <property type="entry name" value="Dihydropteroate synthase-like"/>
    <property type="match status" value="1"/>
</dbReference>
<dbReference type="PANTHER" id="PTHR20941">
    <property type="entry name" value="FOLATE SYNTHESIS PROTEINS"/>
    <property type="match status" value="1"/>
</dbReference>
<dbReference type="STRING" id="314283.MED297_10706"/>
<evidence type="ECO:0000313" key="11">
    <source>
        <dbReference type="Proteomes" id="UP000005953"/>
    </source>
</evidence>
<proteinExistence type="predicted"/>
<dbReference type="InterPro" id="IPR011005">
    <property type="entry name" value="Dihydropteroate_synth-like_sf"/>
</dbReference>
<keyword evidence="7" id="KW-0460">Magnesium</keyword>
<dbReference type="CDD" id="cd00739">
    <property type="entry name" value="DHPS"/>
    <property type="match status" value="1"/>
</dbReference>
<sequence>MGVLNVTPDSFSDGGRYRHLDDALRQAQQMVADGAALLDIGGESTRPGAASVSVAEELDRVIPVVERLASELDVVLSVDTSTPDVIREAARVGAHLINDVRALRREGALAAAVDVNLPVCLMHMQGKPATMQERPEYTDVLVDVKTFLEARMEACLNAGIDRDKILLDPGFGFGKTVDHNLRLANHLQDVAIGGRPLLVGMSRKSTIGTVLNRPVDARLSGTLAFTAAATWQNAFIVRVHDVAENVDVVRMIEAIRMERYESKDEHRSQQ</sequence>
<evidence type="ECO:0000256" key="5">
    <source>
        <dbReference type="ARBA" id="ARBA00022679"/>
    </source>
</evidence>
<evidence type="ECO:0000256" key="7">
    <source>
        <dbReference type="ARBA" id="ARBA00022842"/>
    </source>
</evidence>
<dbReference type="InterPro" id="IPR045031">
    <property type="entry name" value="DHP_synth-like"/>
</dbReference>
<dbReference type="GO" id="GO:0046654">
    <property type="term" value="P:tetrahydrofolate biosynthetic process"/>
    <property type="evidence" value="ECO:0007669"/>
    <property type="project" value="TreeGrafter"/>
</dbReference>
<evidence type="ECO:0000256" key="8">
    <source>
        <dbReference type="ARBA" id="ARBA00022909"/>
    </source>
</evidence>
<keyword evidence="11" id="KW-1185">Reference proteome</keyword>
<gene>
    <name evidence="10" type="ORF">MED297_10706</name>
</gene>
<dbReference type="GO" id="GO:0004156">
    <property type="term" value="F:dihydropteroate synthase activity"/>
    <property type="evidence" value="ECO:0007669"/>
    <property type="project" value="UniProtKB-EC"/>
</dbReference>
<dbReference type="PROSITE" id="PS50972">
    <property type="entry name" value="PTERIN_BINDING"/>
    <property type="match status" value="1"/>
</dbReference>
<dbReference type="PROSITE" id="PS00793">
    <property type="entry name" value="DHPS_2"/>
    <property type="match status" value="1"/>
</dbReference>
<evidence type="ECO:0000256" key="1">
    <source>
        <dbReference type="ARBA" id="ARBA00000012"/>
    </source>
</evidence>
<dbReference type="HOGENOM" id="CLU_008023_0_3_6"/>
<protein>
    <recommendedName>
        <fullName evidence="4">dihydropteroate synthase</fullName>
        <ecNumber evidence="4">2.5.1.15</ecNumber>
    </recommendedName>
</protein>
<organism evidence="10 11">
    <name type="scientific">Reinekea blandensis MED297</name>
    <dbReference type="NCBI Taxonomy" id="314283"/>
    <lineage>
        <taxon>Bacteria</taxon>
        <taxon>Pseudomonadati</taxon>
        <taxon>Pseudomonadota</taxon>
        <taxon>Gammaproteobacteria</taxon>
        <taxon>Oceanospirillales</taxon>
        <taxon>Saccharospirillaceae</taxon>
        <taxon>Reinekea</taxon>
    </lineage>
</organism>
<dbReference type="SUPFAM" id="SSF51717">
    <property type="entry name" value="Dihydropteroate synthetase-like"/>
    <property type="match status" value="1"/>
</dbReference>
<dbReference type="PANTHER" id="PTHR20941:SF1">
    <property type="entry name" value="FOLIC ACID SYNTHESIS PROTEIN FOL1"/>
    <property type="match status" value="1"/>
</dbReference>
<dbReference type="EC" id="2.5.1.15" evidence="4"/>
<dbReference type="EMBL" id="AAOE01000002">
    <property type="protein sequence ID" value="EAR10975.1"/>
    <property type="molecule type" value="Genomic_DNA"/>
</dbReference>
<feature type="domain" description="Pterin-binding" evidence="9">
    <location>
        <begin position="1"/>
        <end position="250"/>
    </location>
</feature>
<keyword evidence="5" id="KW-0808">Transferase</keyword>
<dbReference type="GO" id="GO:0046872">
    <property type="term" value="F:metal ion binding"/>
    <property type="evidence" value="ECO:0007669"/>
    <property type="project" value="UniProtKB-KW"/>
</dbReference>